<protein>
    <submittedName>
        <fullName evidence="4">Choline transporter</fullName>
    </submittedName>
</protein>
<feature type="transmembrane region" description="Helical" evidence="2">
    <location>
        <begin position="178"/>
        <end position="198"/>
    </location>
</feature>
<keyword evidence="2" id="KW-1133">Transmembrane helix</keyword>
<dbReference type="Pfam" id="PF00892">
    <property type="entry name" value="EamA"/>
    <property type="match status" value="1"/>
</dbReference>
<keyword evidence="2" id="KW-0472">Membrane</keyword>
<proteinExistence type="inferred from homology"/>
<evidence type="ECO:0000256" key="2">
    <source>
        <dbReference type="SAM" id="Phobius"/>
    </source>
</evidence>
<feature type="transmembrane region" description="Helical" evidence="2">
    <location>
        <begin position="204"/>
        <end position="223"/>
    </location>
</feature>
<feature type="transmembrane region" description="Helical" evidence="2">
    <location>
        <begin position="110"/>
        <end position="128"/>
    </location>
</feature>
<feature type="transmembrane region" description="Helical" evidence="2">
    <location>
        <begin position="52"/>
        <end position="74"/>
    </location>
</feature>
<feature type="transmembrane region" description="Helical" evidence="2">
    <location>
        <begin position="134"/>
        <end position="157"/>
    </location>
</feature>
<keyword evidence="2" id="KW-0812">Transmembrane</keyword>
<dbReference type="SUPFAM" id="SSF103481">
    <property type="entry name" value="Multidrug resistance efflux transporter EmrE"/>
    <property type="match status" value="2"/>
</dbReference>
<sequence length="292" mass="30432">MSPYDSTVGSLAFAAIVAAFVHDAACAIWLFSYMGFKHRLSDTWKGLKTRSGFVVAVGALLGGPLGMTGYVVAINNIGPGYTAIISSLYPAFGALLAFILLKERMSVQQLASLATAVLAVMAMGWFSAPSSQQGSVFWGIAGASLTVLGWGSEAVLCDWGMRAGDVDNETAIQIRETVSALAYLGLVLPLFKALPFAAVAVPSLATLIVALAALAGAASYLFYYKAIDAIGAAPAMALNISYSAWAVIFGLVLQGTVPNAITVVCCFIVLCGSIGASSNWKDLLHHKSDCEN</sequence>
<feature type="domain" description="EamA" evidence="3">
    <location>
        <begin position="24"/>
        <end position="123"/>
    </location>
</feature>
<keyword evidence="5" id="KW-1185">Reference proteome</keyword>
<gene>
    <name evidence="4" type="ORF">KIMH_15190</name>
</gene>
<evidence type="ECO:0000259" key="3">
    <source>
        <dbReference type="Pfam" id="PF00892"/>
    </source>
</evidence>
<evidence type="ECO:0000313" key="5">
    <source>
        <dbReference type="Proteomes" id="UP001321748"/>
    </source>
</evidence>
<accession>A0ABM8BET7</accession>
<evidence type="ECO:0000256" key="1">
    <source>
        <dbReference type="ARBA" id="ARBA00007362"/>
    </source>
</evidence>
<feature type="transmembrane region" description="Helical" evidence="2">
    <location>
        <begin position="235"/>
        <end position="253"/>
    </location>
</feature>
<dbReference type="EMBL" id="AP026800">
    <property type="protein sequence ID" value="BDR55408.1"/>
    <property type="molecule type" value="Genomic_DNA"/>
</dbReference>
<dbReference type="InterPro" id="IPR037185">
    <property type="entry name" value="EmrE-like"/>
</dbReference>
<dbReference type="InterPro" id="IPR000620">
    <property type="entry name" value="EamA_dom"/>
</dbReference>
<feature type="transmembrane region" description="Helical" evidence="2">
    <location>
        <begin position="80"/>
        <end position="101"/>
    </location>
</feature>
<feature type="transmembrane region" description="Helical" evidence="2">
    <location>
        <begin position="12"/>
        <end position="31"/>
    </location>
</feature>
<organism evidence="4 5">
    <name type="scientific">Bombiscardovia apis</name>
    <dbReference type="NCBI Taxonomy" id="2932182"/>
    <lineage>
        <taxon>Bacteria</taxon>
        <taxon>Bacillati</taxon>
        <taxon>Actinomycetota</taxon>
        <taxon>Actinomycetes</taxon>
        <taxon>Bifidobacteriales</taxon>
        <taxon>Bifidobacteriaceae</taxon>
        <taxon>Bombiscardovia</taxon>
    </lineage>
</organism>
<feature type="transmembrane region" description="Helical" evidence="2">
    <location>
        <begin position="259"/>
        <end position="277"/>
    </location>
</feature>
<comment type="similarity">
    <text evidence="1">Belongs to the EamA transporter family.</text>
</comment>
<name>A0ABM8BET7_9BIFI</name>
<evidence type="ECO:0000313" key="4">
    <source>
        <dbReference type="EMBL" id="BDR55408.1"/>
    </source>
</evidence>
<dbReference type="Proteomes" id="UP001321748">
    <property type="component" value="Chromosome"/>
</dbReference>
<reference evidence="4 5" key="1">
    <citation type="journal article" date="2023" name="Microbiol. Spectr.">
        <title>Symbiosis of Carpenter Bees with Uncharacterized Lactic Acid Bacteria Showing NAD Auxotrophy.</title>
        <authorList>
            <person name="Kawasaki S."/>
            <person name="Ozawa K."/>
            <person name="Mori T."/>
            <person name="Yamamoto A."/>
            <person name="Ito M."/>
            <person name="Ohkuma M."/>
            <person name="Sakamoto M."/>
            <person name="Matsutani M."/>
        </authorList>
    </citation>
    <scope>NUCLEOTIDE SEQUENCE [LARGE SCALE GENOMIC DNA]</scope>
    <source>
        <strain evidence="4 5">KimH</strain>
    </source>
</reference>